<reference evidence="3" key="2">
    <citation type="submission" date="2020-11" db="EMBL/GenBank/DDBJ databases">
        <authorList>
            <person name="McCartney M.A."/>
            <person name="Auch B."/>
            <person name="Kono T."/>
            <person name="Mallez S."/>
            <person name="Becker A."/>
            <person name="Gohl D.M."/>
            <person name="Silverstein K.A.T."/>
            <person name="Koren S."/>
            <person name="Bechman K.B."/>
            <person name="Herman A."/>
            <person name="Abrahante J.E."/>
            <person name="Garbe J."/>
        </authorList>
    </citation>
    <scope>NUCLEOTIDE SEQUENCE</scope>
    <source>
        <strain evidence="3">Duluth1</strain>
        <tissue evidence="3">Whole animal</tissue>
    </source>
</reference>
<reference evidence="3" key="1">
    <citation type="journal article" date="2019" name="bioRxiv">
        <title>The Genome of the Zebra Mussel, Dreissena polymorpha: A Resource for Invasive Species Research.</title>
        <authorList>
            <person name="McCartney M.A."/>
            <person name="Auch B."/>
            <person name="Kono T."/>
            <person name="Mallez S."/>
            <person name="Zhang Y."/>
            <person name="Obille A."/>
            <person name="Becker A."/>
            <person name="Abrahante J.E."/>
            <person name="Garbe J."/>
            <person name="Badalamenti J.P."/>
            <person name="Herman A."/>
            <person name="Mangelson H."/>
            <person name="Liachko I."/>
            <person name="Sullivan S."/>
            <person name="Sone E.D."/>
            <person name="Koren S."/>
            <person name="Silverstein K.A.T."/>
            <person name="Beckman K.B."/>
            <person name="Gohl D.M."/>
        </authorList>
    </citation>
    <scope>NUCLEOTIDE SEQUENCE</scope>
    <source>
        <strain evidence="3">Duluth1</strain>
        <tissue evidence="3">Whole animal</tissue>
    </source>
</reference>
<dbReference type="OrthoDB" id="9997758at2759"/>
<keyword evidence="2" id="KW-0812">Transmembrane</keyword>
<dbReference type="GO" id="GO:0016020">
    <property type="term" value="C:membrane"/>
    <property type="evidence" value="ECO:0007669"/>
    <property type="project" value="GOC"/>
</dbReference>
<dbReference type="Gene3D" id="3.90.550.20">
    <property type="match status" value="1"/>
</dbReference>
<dbReference type="AlphaFoldDB" id="A0A9D4QN09"/>
<dbReference type="GO" id="GO:0051999">
    <property type="term" value="P:mannosyl-inositol phosphorylceramide biosynthetic process"/>
    <property type="evidence" value="ECO:0007669"/>
    <property type="project" value="TreeGrafter"/>
</dbReference>
<keyword evidence="2" id="KW-1133">Transmembrane helix</keyword>
<dbReference type="PANTHER" id="PTHR32385:SF15">
    <property type="entry name" value="INOSITOL PHOSPHOCERAMIDE MANNOSYLTRANSFERASE 1"/>
    <property type="match status" value="1"/>
</dbReference>
<dbReference type="SUPFAM" id="SSF53448">
    <property type="entry name" value="Nucleotide-diphospho-sugar transferases"/>
    <property type="match status" value="1"/>
</dbReference>
<feature type="transmembrane region" description="Helical" evidence="2">
    <location>
        <begin position="30"/>
        <end position="53"/>
    </location>
</feature>
<dbReference type="InterPro" id="IPR007577">
    <property type="entry name" value="GlycoTrfase_DXD_sugar-bd_CS"/>
</dbReference>
<dbReference type="InterPro" id="IPR029044">
    <property type="entry name" value="Nucleotide-diphossugar_trans"/>
</dbReference>
<evidence type="ECO:0000256" key="1">
    <source>
        <dbReference type="ARBA" id="ARBA00022679"/>
    </source>
</evidence>
<evidence type="ECO:0000256" key="2">
    <source>
        <dbReference type="SAM" id="Phobius"/>
    </source>
</evidence>
<dbReference type="PANTHER" id="PTHR32385">
    <property type="entry name" value="MANNOSYL PHOSPHORYLINOSITOL CERAMIDE SYNTHASE"/>
    <property type="match status" value="1"/>
</dbReference>
<evidence type="ECO:0000313" key="4">
    <source>
        <dbReference type="Proteomes" id="UP000828390"/>
    </source>
</evidence>
<keyword evidence="1" id="KW-0808">Transferase</keyword>
<accession>A0A9D4QN09</accession>
<dbReference type="Pfam" id="PF04488">
    <property type="entry name" value="Gly_transf_sug"/>
    <property type="match status" value="1"/>
</dbReference>
<keyword evidence="2" id="KW-0472">Membrane</keyword>
<dbReference type="Proteomes" id="UP000828390">
    <property type="component" value="Unassembled WGS sequence"/>
</dbReference>
<organism evidence="3 4">
    <name type="scientific">Dreissena polymorpha</name>
    <name type="common">Zebra mussel</name>
    <name type="synonym">Mytilus polymorpha</name>
    <dbReference type="NCBI Taxonomy" id="45954"/>
    <lineage>
        <taxon>Eukaryota</taxon>
        <taxon>Metazoa</taxon>
        <taxon>Spiralia</taxon>
        <taxon>Lophotrochozoa</taxon>
        <taxon>Mollusca</taxon>
        <taxon>Bivalvia</taxon>
        <taxon>Autobranchia</taxon>
        <taxon>Heteroconchia</taxon>
        <taxon>Euheterodonta</taxon>
        <taxon>Imparidentia</taxon>
        <taxon>Neoheterodontei</taxon>
        <taxon>Myida</taxon>
        <taxon>Dreissenoidea</taxon>
        <taxon>Dreissenidae</taxon>
        <taxon>Dreissena</taxon>
    </lineage>
</organism>
<keyword evidence="4" id="KW-1185">Reference proteome</keyword>
<protein>
    <submittedName>
        <fullName evidence="3">Uncharacterized protein</fullName>
    </submittedName>
</protein>
<dbReference type="InterPro" id="IPR051706">
    <property type="entry name" value="Glycosyltransferase_domain"/>
</dbReference>
<dbReference type="EMBL" id="JAIWYP010000004">
    <property type="protein sequence ID" value="KAH3836085.1"/>
    <property type="molecule type" value="Genomic_DNA"/>
</dbReference>
<evidence type="ECO:0000313" key="3">
    <source>
        <dbReference type="EMBL" id="KAH3836085.1"/>
    </source>
</evidence>
<sequence length="379" mass="44758">MRLKLGSTLIQLRWPSLISIRRRRGLILRWLWIIVGLAFVGHMVSGYLFHFALPEDINEDDFLSFQPEVTEDFPTVAGQRPRIPHILHQTYRTEYVPAKYASNIRSFMDHNPTWEYFLWTDESARKLIKERRPNLLETWDSYRDNINRADALRYIVLYEFGGVYADLDVNCFRSLDRAMVKYACILPTEPFEQSAFKNKMPYFMNNAIIMCRPKHPFMKQMLDNLHLSRAMYTNVDVAGPMFVTSEFLKYANVAAGHLYKTLKVTGSLSPYFFKGNIKEEEDDGIYIPNTVYFLDTLNNHFEASHIAYVSICKRFKQLSNIEQRACVDLKRRGFYRKRSPFTFTEHLWEQSYGPLQKLWNPFGVSLKHIERVVPSYKKY</sequence>
<gene>
    <name evidence="3" type="ORF">DPMN_109454</name>
</gene>
<dbReference type="GO" id="GO:0000030">
    <property type="term" value="F:mannosyltransferase activity"/>
    <property type="evidence" value="ECO:0007669"/>
    <property type="project" value="TreeGrafter"/>
</dbReference>
<name>A0A9D4QN09_DREPO</name>
<proteinExistence type="predicted"/>
<comment type="caution">
    <text evidence="3">The sequence shown here is derived from an EMBL/GenBank/DDBJ whole genome shotgun (WGS) entry which is preliminary data.</text>
</comment>